<dbReference type="PANTHER" id="PTHR24216">
    <property type="entry name" value="PAXILLIN-RELATED"/>
    <property type="match status" value="1"/>
</dbReference>
<dbReference type="SUPFAM" id="SSF51126">
    <property type="entry name" value="Pectin lyase-like"/>
    <property type="match status" value="1"/>
</dbReference>
<evidence type="ECO:0000259" key="2">
    <source>
        <dbReference type="SMART" id="SM00912"/>
    </source>
</evidence>
<organism evidence="3">
    <name type="scientific">Symploca sp. SIO1C4</name>
    <dbReference type="NCBI Taxonomy" id="2607765"/>
    <lineage>
        <taxon>Bacteria</taxon>
        <taxon>Bacillati</taxon>
        <taxon>Cyanobacteriota</taxon>
        <taxon>Cyanophyceae</taxon>
        <taxon>Coleofasciculales</taxon>
        <taxon>Coleofasciculaceae</taxon>
        <taxon>Symploca</taxon>
    </lineage>
</organism>
<gene>
    <name evidence="3" type="ORF">F6J89_22305</name>
</gene>
<dbReference type="Pfam" id="PF12770">
    <property type="entry name" value="CHAT"/>
    <property type="match status" value="1"/>
</dbReference>
<dbReference type="AlphaFoldDB" id="A0A6B3NAZ8"/>
<accession>A0A6B3NAZ8</accession>
<evidence type="ECO:0000313" key="3">
    <source>
        <dbReference type="EMBL" id="NER30279.1"/>
    </source>
</evidence>
<feature type="compositionally biased region" description="Pro residues" evidence="1">
    <location>
        <begin position="647"/>
        <end position="735"/>
    </location>
</feature>
<dbReference type="InterPro" id="IPR008638">
    <property type="entry name" value="FhaB/CdiA-like_TPS"/>
</dbReference>
<sequence>MKIAVRGINQLLAAIYVVGSLSLKPTQAQTIIPAADGTGTSVSSNGNSFEISGGSLSDDGVNLFHSFSEFDLTQEQIANFLSQPEFKNILGRITGGKPSLINGLIQVTGGNSNLLLMNPAGIIFGSNAQLNLPASFTATTATGIGFNEDNFFKAIGTNNYSVLVGTPSTLVFGTSGTPAEIINAGKLAVTQGHSLNLLAGTVISSGTLEAPAGKITVTAVPGESLVSINFPGQLLSLEVQAPLIELNPLSLSQLLTGTNRGHATGVTVKPDGSLILTGSNIPIESGDVVANKITAQIATIKAFGNLTLLESHLQTTGDLNLLAEDTVRVRDSLENSFLAQAGGNLYIQGNNGIDIQALNSTQTQFQSGADLSLVSDGSVSLDAHFTSGGKFSIFELSGIPASFGSIYDPIISAEGDVEFGNYTGVALKVEATGSIRSGNITITQPDTPASIPTTDPHFSQLTESRALILQAGKTQLDNSANISPSDLGDVDFTSTGEISSPASITTDNIDVSSGAVGANPIISGDAGPVILEAAGDIITGNIITTDTGTADSGSVTLSTTDGNITTGTINTSEPSDGNAGHVTLSALGTLTINGDIITTDRGLGDAGNVNLSSSLEDNNNQTRIDTRDFDPADGMINDGEIIMPVSTPLPAPAPAPPSPETNPTPPSPAPAPLPPETNPTPPSPAPAPPSPETNPTPPSPAPAPPSPETNPTPPSPAPAPLPPETNPTPPSPAPAPESSNSNPIDNNDFLADVNQILLKPIVQQNIDNVAQTNVPVLPESDRVYLLEETLTKEFEAYLGRPSNTKINTIDDVRNWIRKLEQVTGIKTGVIYATFTPTTIVSPQTECQTDLESQMPATVRNKGSESVQQQENCLTQNDSQLELLMVTAEGESLRRRVPKAMRTKVLDTVLEFQKALTDRRKTNTTNYLQSAAQLYQWLIEPLEFSLEENRISNLVFSMDEGLRSLPIAALHDGQRFLIENYSISLVPTLSLTNSNYRDLRELNVLAMGASEFTEHPPLPAVPMELGIIAKDIWKGKSFLNETFTLENLKAQRRLQEFGIIHLATHAEFKPGTPNNSYIQLWNRKLHLDEFRQLQLWDPPVELLVLSACRTALGNREAELGFAGSALMAGVDSTLATLWYVSDQGSLGLTTEFYFQLSKAISKAEALRRAQLAMIRGGVRIENNRLYNSGKSISLPPEWSDLGNQSLSHPYYWAAFTLIGDPI</sequence>
<protein>
    <submittedName>
        <fullName evidence="3">CHAT domain-containing protein</fullName>
    </submittedName>
</protein>
<dbReference type="NCBIfam" id="TIGR01901">
    <property type="entry name" value="adhes_NPXG"/>
    <property type="match status" value="1"/>
</dbReference>
<dbReference type="PRINTS" id="PR01217">
    <property type="entry name" value="PRICHEXTENSN"/>
</dbReference>
<proteinExistence type="predicted"/>
<feature type="region of interest" description="Disordered" evidence="1">
    <location>
        <begin position="612"/>
        <end position="747"/>
    </location>
</feature>
<dbReference type="InterPro" id="IPR011050">
    <property type="entry name" value="Pectin_lyase_fold/virulence"/>
</dbReference>
<evidence type="ECO:0000256" key="1">
    <source>
        <dbReference type="SAM" id="MobiDB-lite"/>
    </source>
</evidence>
<dbReference type="EMBL" id="JAAHFQ010000519">
    <property type="protein sequence ID" value="NER30279.1"/>
    <property type="molecule type" value="Genomic_DNA"/>
</dbReference>
<comment type="caution">
    <text evidence="3">The sequence shown here is derived from an EMBL/GenBank/DDBJ whole genome shotgun (WGS) entry which is preliminary data.</text>
</comment>
<name>A0A6B3NAZ8_9CYAN</name>
<dbReference type="InterPro" id="IPR012334">
    <property type="entry name" value="Pectin_lyas_fold"/>
</dbReference>
<reference evidence="3" key="1">
    <citation type="submission" date="2019-11" db="EMBL/GenBank/DDBJ databases">
        <title>Genomic insights into an expanded diversity of filamentous marine cyanobacteria reveals the extraordinary biosynthetic potential of Moorea and Okeania.</title>
        <authorList>
            <person name="Ferreira Leao T."/>
            <person name="Wang M."/>
            <person name="Moss N."/>
            <person name="Da Silva R."/>
            <person name="Sanders J."/>
            <person name="Nurk S."/>
            <person name="Gurevich A."/>
            <person name="Humphrey G."/>
            <person name="Reher R."/>
            <person name="Zhu Q."/>
            <person name="Belda-Ferre P."/>
            <person name="Glukhov E."/>
            <person name="Rex R."/>
            <person name="Dorrestein P.C."/>
            <person name="Knight R."/>
            <person name="Pevzner P."/>
            <person name="Gerwick W.H."/>
            <person name="Gerwick L."/>
        </authorList>
    </citation>
    <scope>NUCLEOTIDE SEQUENCE</scope>
    <source>
        <strain evidence="3">SIO1C4</strain>
    </source>
</reference>
<dbReference type="Pfam" id="PF05860">
    <property type="entry name" value="TPS"/>
    <property type="match status" value="1"/>
</dbReference>
<dbReference type="Gene3D" id="2.160.20.10">
    <property type="entry name" value="Single-stranded right-handed beta-helix, Pectin lyase-like"/>
    <property type="match status" value="1"/>
</dbReference>
<dbReference type="PANTHER" id="PTHR24216:SF65">
    <property type="entry name" value="PAXILLIN-LIKE PROTEIN 1"/>
    <property type="match status" value="1"/>
</dbReference>
<dbReference type="InterPro" id="IPR024983">
    <property type="entry name" value="CHAT_dom"/>
</dbReference>
<feature type="domain" description="Filamentous haemagglutinin FhaB/tRNA nuclease CdiA-like TPS" evidence="2">
    <location>
        <begin position="33"/>
        <end position="147"/>
    </location>
</feature>
<feature type="compositionally biased region" description="Polar residues" evidence="1">
    <location>
        <begin position="612"/>
        <end position="623"/>
    </location>
</feature>
<dbReference type="SMART" id="SM00912">
    <property type="entry name" value="Haemagg_act"/>
    <property type="match status" value="1"/>
</dbReference>